<dbReference type="Pfam" id="PF00743">
    <property type="entry name" value="FMO-like"/>
    <property type="match status" value="1"/>
</dbReference>
<accession>A0A8H4QNB5</accession>
<sequence>MKFDHKVVAAKWDETTSKWNMTVRHKDGTEETKRPNFIISGSGLFSTPNLPDIKGITSYNRPSFHTSYWDHSVEYHGKRIGLIGTGSTGTQTAPALARAAEHLTVFQ</sequence>
<evidence type="ECO:0000313" key="5">
    <source>
        <dbReference type="EMBL" id="KAF4614315.1"/>
    </source>
</evidence>
<evidence type="ECO:0000256" key="4">
    <source>
        <dbReference type="ARBA" id="ARBA00023002"/>
    </source>
</evidence>
<keyword evidence="2" id="KW-0285">Flavoprotein</keyword>
<dbReference type="GO" id="GO:0004499">
    <property type="term" value="F:N,N-dimethylaniline monooxygenase activity"/>
    <property type="evidence" value="ECO:0007669"/>
    <property type="project" value="InterPro"/>
</dbReference>
<dbReference type="InterPro" id="IPR051209">
    <property type="entry name" value="FAD-bind_Monooxygenase_sf"/>
</dbReference>
<comment type="similarity">
    <text evidence="1">Belongs to the FAD-binding monooxygenase family.</text>
</comment>
<dbReference type="EMBL" id="JAAMPI010002398">
    <property type="protein sequence ID" value="KAF4614315.1"/>
    <property type="molecule type" value="Genomic_DNA"/>
</dbReference>
<dbReference type="GO" id="GO:0050661">
    <property type="term" value="F:NADP binding"/>
    <property type="evidence" value="ECO:0007669"/>
    <property type="project" value="InterPro"/>
</dbReference>
<dbReference type="OrthoDB" id="3517148at2759"/>
<dbReference type="Gene3D" id="3.50.50.60">
    <property type="entry name" value="FAD/NAD(P)-binding domain"/>
    <property type="match status" value="1"/>
</dbReference>
<keyword evidence="4" id="KW-0560">Oxidoreductase</keyword>
<dbReference type="PANTHER" id="PTHR42877">
    <property type="entry name" value="L-ORNITHINE N(5)-MONOOXYGENASE-RELATED"/>
    <property type="match status" value="1"/>
</dbReference>
<reference evidence="5 6" key="1">
    <citation type="submission" date="2020-03" db="EMBL/GenBank/DDBJ databases">
        <title>Draft Genome Sequence of Cudoniella acicularis.</title>
        <authorList>
            <person name="Buettner E."/>
            <person name="Kellner H."/>
        </authorList>
    </citation>
    <scope>NUCLEOTIDE SEQUENCE [LARGE SCALE GENOMIC DNA]</scope>
    <source>
        <strain evidence="5 6">DSM 108380</strain>
    </source>
</reference>
<comment type="caution">
    <text evidence="5">The sequence shown here is derived from an EMBL/GenBank/DDBJ whole genome shotgun (WGS) entry which is preliminary data.</text>
</comment>
<keyword evidence="6" id="KW-1185">Reference proteome</keyword>
<dbReference type="InterPro" id="IPR020946">
    <property type="entry name" value="Flavin_mOase-like"/>
</dbReference>
<gene>
    <name evidence="5" type="ORF">G7Y89_g15424</name>
</gene>
<organism evidence="5 6">
    <name type="scientific">Cudoniella acicularis</name>
    <dbReference type="NCBI Taxonomy" id="354080"/>
    <lineage>
        <taxon>Eukaryota</taxon>
        <taxon>Fungi</taxon>
        <taxon>Dikarya</taxon>
        <taxon>Ascomycota</taxon>
        <taxon>Pezizomycotina</taxon>
        <taxon>Leotiomycetes</taxon>
        <taxon>Helotiales</taxon>
        <taxon>Tricladiaceae</taxon>
        <taxon>Cudoniella</taxon>
    </lineage>
</organism>
<dbReference type="Proteomes" id="UP000566819">
    <property type="component" value="Unassembled WGS sequence"/>
</dbReference>
<protein>
    <submittedName>
        <fullName evidence="5">Uncharacterized protein</fullName>
    </submittedName>
</protein>
<name>A0A8H4QNB5_9HELO</name>
<proteinExistence type="inferred from homology"/>
<dbReference type="PANTHER" id="PTHR42877:SF4">
    <property type="entry name" value="FAD_NAD(P)-BINDING DOMAIN-CONTAINING PROTEIN-RELATED"/>
    <property type="match status" value="1"/>
</dbReference>
<keyword evidence="3" id="KW-0274">FAD</keyword>
<dbReference type="GO" id="GO:0050660">
    <property type="term" value="F:flavin adenine dinucleotide binding"/>
    <property type="evidence" value="ECO:0007669"/>
    <property type="project" value="InterPro"/>
</dbReference>
<evidence type="ECO:0000313" key="6">
    <source>
        <dbReference type="Proteomes" id="UP000566819"/>
    </source>
</evidence>
<evidence type="ECO:0000256" key="1">
    <source>
        <dbReference type="ARBA" id="ARBA00010139"/>
    </source>
</evidence>
<evidence type="ECO:0000256" key="2">
    <source>
        <dbReference type="ARBA" id="ARBA00022630"/>
    </source>
</evidence>
<dbReference type="InterPro" id="IPR036188">
    <property type="entry name" value="FAD/NAD-bd_sf"/>
</dbReference>
<dbReference type="AlphaFoldDB" id="A0A8H4QNB5"/>
<evidence type="ECO:0000256" key="3">
    <source>
        <dbReference type="ARBA" id="ARBA00022827"/>
    </source>
</evidence>
<dbReference type="SUPFAM" id="SSF51905">
    <property type="entry name" value="FAD/NAD(P)-binding domain"/>
    <property type="match status" value="1"/>
</dbReference>